<evidence type="ECO:0000256" key="1">
    <source>
        <dbReference type="SAM" id="MobiDB-lite"/>
    </source>
</evidence>
<name>V2T5R0_9GAMM</name>
<keyword evidence="3" id="KW-1185">Reference proteome</keyword>
<dbReference type="RefSeq" id="WP_023273809.1">
    <property type="nucleotide sequence ID" value="NZ_KI530735.1"/>
</dbReference>
<comment type="caution">
    <text evidence="2">The sequence shown here is derived from an EMBL/GenBank/DDBJ whole genome shotgun (WGS) entry which is preliminary data.</text>
</comment>
<dbReference type="PATRIC" id="fig|1392540.3.peg.2118"/>
<evidence type="ECO:0000313" key="2">
    <source>
        <dbReference type="EMBL" id="ESK37763.1"/>
    </source>
</evidence>
<evidence type="ECO:0000313" key="3">
    <source>
        <dbReference type="Proteomes" id="UP000023785"/>
    </source>
</evidence>
<dbReference type="EMBL" id="AYER01000009">
    <property type="protein sequence ID" value="ESK37763.1"/>
    <property type="molecule type" value="Genomic_DNA"/>
</dbReference>
<dbReference type="HOGENOM" id="CLU_202952_1_0_6"/>
<dbReference type="Proteomes" id="UP000023785">
    <property type="component" value="Unassembled WGS sequence"/>
</dbReference>
<feature type="compositionally biased region" description="Basic residues" evidence="1">
    <location>
        <begin position="37"/>
        <end position="54"/>
    </location>
</feature>
<gene>
    <name evidence="2" type="ORF">P256_02199</name>
</gene>
<dbReference type="AlphaFoldDB" id="V2T5R0"/>
<dbReference type="STRING" id="1392540.P256_02199"/>
<organism evidence="2 3">
    <name type="scientific">Acinetobacter nectaris CIP 110549</name>
    <dbReference type="NCBI Taxonomy" id="1392540"/>
    <lineage>
        <taxon>Bacteria</taxon>
        <taxon>Pseudomonadati</taxon>
        <taxon>Pseudomonadota</taxon>
        <taxon>Gammaproteobacteria</taxon>
        <taxon>Moraxellales</taxon>
        <taxon>Moraxellaceae</taxon>
        <taxon>Acinetobacter</taxon>
    </lineage>
</organism>
<reference evidence="2 3" key="1">
    <citation type="submission" date="2013-10" db="EMBL/GenBank/DDBJ databases">
        <title>The Genome Sequence of Acinetobacter nectaris CIP 110549.</title>
        <authorList>
            <consortium name="The Broad Institute Genomics Platform"/>
            <consortium name="The Broad Institute Genome Sequencing Center for Infectious Disease"/>
            <person name="Cerqueira G."/>
            <person name="Feldgarden M."/>
            <person name="Courvalin P."/>
            <person name="Grillot-Courvalin C."/>
            <person name="Clermont D."/>
            <person name="Rocha E."/>
            <person name="Yoon E.-J."/>
            <person name="Nemec A."/>
            <person name="Young S.K."/>
            <person name="Zeng Q."/>
            <person name="Gargeya S."/>
            <person name="Fitzgerald M."/>
            <person name="Abouelleil A."/>
            <person name="Alvarado L."/>
            <person name="Berlin A.M."/>
            <person name="Chapman S.B."/>
            <person name="Gainer-Dewar J."/>
            <person name="Goldberg J."/>
            <person name="Gnerre S."/>
            <person name="Griggs A."/>
            <person name="Gujja S."/>
            <person name="Hansen M."/>
            <person name="Howarth C."/>
            <person name="Imamovic A."/>
            <person name="Ireland A."/>
            <person name="Larimer J."/>
            <person name="McCowan C."/>
            <person name="Murphy C."/>
            <person name="Pearson M."/>
            <person name="Poon T.W."/>
            <person name="Priest M."/>
            <person name="Roberts A."/>
            <person name="Saif S."/>
            <person name="Shea T."/>
            <person name="Sykes S."/>
            <person name="Wortman J."/>
            <person name="Nusbaum C."/>
            <person name="Birren B."/>
        </authorList>
    </citation>
    <scope>NUCLEOTIDE SEQUENCE [LARGE SCALE GENOMIC DNA]</scope>
    <source>
        <strain evidence="2 3">CIP 110549</strain>
    </source>
</reference>
<protein>
    <submittedName>
        <fullName evidence="2">Uncharacterized protein</fullName>
    </submittedName>
</protein>
<proteinExistence type="predicted"/>
<accession>V2T5R0</accession>
<feature type="region of interest" description="Disordered" evidence="1">
    <location>
        <begin position="32"/>
        <end position="54"/>
    </location>
</feature>
<sequence length="54" mass="6309">MKFALIALVVFSLVLLIGLLWQSKKMLSEVVKENKSRPKQPRPRQLHPKLQNKQ</sequence>